<gene>
    <name evidence="3" type="ORF">EI168_01460</name>
</gene>
<feature type="region of interest" description="Disordered" evidence="1">
    <location>
        <begin position="87"/>
        <end position="138"/>
    </location>
</feature>
<feature type="signal peptide" evidence="2">
    <location>
        <begin position="1"/>
        <end position="26"/>
    </location>
</feature>
<dbReference type="RefSeq" id="WP_192535776.1">
    <property type="nucleotide sequence ID" value="NZ_RRZD01000001.1"/>
</dbReference>
<feature type="chain" id="PRO_5047524670" evidence="2">
    <location>
        <begin position="27"/>
        <end position="138"/>
    </location>
</feature>
<proteinExistence type="predicted"/>
<evidence type="ECO:0000256" key="2">
    <source>
        <dbReference type="SAM" id="SignalP"/>
    </source>
</evidence>
<dbReference type="Proteomes" id="UP001645039">
    <property type="component" value="Unassembled WGS sequence"/>
</dbReference>
<feature type="compositionally biased region" description="Basic and acidic residues" evidence="1">
    <location>
        <begin position="104"/>
        <end position="114"/>
    </location>
</feature>
<reference evidence="3 4" key="1">
    <citation type="submission" date="2020-07" db="EMBL/GenBank/DDBJ databases">
        <title>Halophilic bacteria isolated from french cheeses.</title>
        <authorList>
            <person name="Kothe C.I."/>
            <person name="Farah-Kraiem B."/>
            <person name="Renault P."/>
            <person name="Dridi B."/>
        </authorList>
    </citation>
    <scope>NUCLEOTIDE SEQUENCE [LARGE SCALE GENOMIC DNA]</scope>
    <source>
        <strain evidence="3 4">FME1</strain>
    </source>
</reference>
<dbReference type="PROSITE" id="PS51257">
    <property type="entry name" value="PROKAR_LIPOPROTEIN"/>
    <property type="match status" value="1"/>
</dbReference>
<sequence length="138" mass="14984">MITTKPKAIGRLVPLLLLLGGCSSSMGPMSWDTGYHATGVDDTTEQGLLLAPHLCHLPAAKTGIVTLPPGCANDLNLQYMVERPQDLLHGRDMGPPSAEPLARAARERLSNREHSQRRRQRLEEKVRGGGSYATTSDM</sequence>
<name>A0ABR9EX25_9GAMM</name>
<evidence type="ECO:0000256" key="1">
    <source>
        <dbReference type="SAM" id="MobiDB-lite"/>
    </source>
</evidence>
<comment type="caution">
    <text evidence="3">The sequence shown here is derived from an EMBL/GenBank/DDBJ whole genome shotgun (WGS) entry which is preliminary data.</text>
</comment>
<organism evidence="3 4">
    <name type="scientific">Halomonas casei</name>
    <dbReference type="NCBI Taxonomy" id="2742613"/>
    <lineage>
        <taxon>Bacteria</taxon>
        <taxon>Pseudomonadati</taxon>
        <taxon>Pseudomonadota</taxon>
        <taxon>Gammaproteobacteria</taxon>
        <taxon>Oceanospirillales</taxon>
        <taxon>Halomonadaceae</taxon>
        <taxon>Halomonas</taxon>
    </lineage>
</organism>
<evidence type="ECO:0000313" key="3">
    <source>
        <dbReference type="EMBL" id="MBE0398777.1"/>
    </source>
</evidence>
<keyword evidence="4" id="KW-1185">Reference proteome</keyword>
<evidence type="ECO:0000313" key="4">
    <source>
        <dbReference type="Proteomes" id="UP001645039"/>
    </source>
</evidence>
<dbReference type="EMBL" id="RRZD01000001">
    <property type="protein sequence ID" value="MBE0398777.1"/>
    <property type="molecule type" value="Genomic_DNA"/>
</dbReference>
<accession>A0ABR9EX25</accession>
<keyword evidence="2" id="KW-0732">Signal</keyword>
<protein>
    <submittedName>
        <fullName evidence="3">Uncharacterized protein</fullName>
    </submittedName>
</protein>